<proteinExistence type="predicted"/>
<keyword evidence="2" id="KW-1185">Reference proteome</keyword>
<sequence>MAARKKGKNATESVGEEGRTLIRRKPLEHLEKSIFLFLIQLVPFTVRKGCEQQINDLELQ</sequence>
<evidence type="ECO:0000313" key="1">
    <source>
        <dbReference type="EMBL" id="GMN47785.1"/>
    </source>
</evidence>
<protein>
    <submittedName>
        <fullName evidence="1">Uncharacterized protein</fullName>
    </submittedName>
</protein>
<comment type="caution">
    <text evidence="1">The sequence shown here is derived from an EMBL/GenBank/DDBJ whole genome shotgun (WGS) entry which is preliminary data.</text>
</comment>
<reference evidence="1" key="1">
    <citation type="submission" date="2023-07" db="EMBL/GenBank/DDBJ databases">
        <title>draft genome sequence of fig (Ficus carica).</title>
        <authorList>
            <person name="Takahashi T."/>
            <person name="Nishimura K."/>
        </authorList>
    </citation>
    <scope>NUCLEOTIDE SEQUENCE</scope>
</reference>
<accession>A0AA88D7U1</accession>
<dbReference type="EMBL" id="BTGU01000026">
    <property type="protein sequence ID" value="GMN47785.1"/>
    <property type="molecule type" value="Genomic_DNA"/>
</dbReference>
<dbReference type="Proteomes" id="UP001187192">
    <property type="component" value="Unassembled WGS sequence"/>
</dbReference>
<organism evidence="1 2">
    <name type="scientific">Ficus carica</name>
    <name type="common">Common fig</name>
    <dbReference type="NCBI Taxonomy" id="3494"/>
    <lineage>
        <taxon>Eukaryota</taxon>
        <taxon>Viridiplantae</taxon>
        <taxon>Streptophyta</taxon>
        <taxon>Embryophyta</taxon>
        <taxon>Tracheophyta</taxon>
        <taxon>Spermatophyta</taxon>
        <taxon>Magnoliopsida</taxon>
        <taxon>eudicotyledons</taxon>
        <taxon>Gunneridae</taxon>
        <taxon>Pentapetalae</taxon>
        <taxon>rosids</taxon>
        <taxon>fabids</taxon>
        <taxon>Rosales</taxon>
        <taxon>Moraceae</taxon>
        <taxon>Ficeae</taxon>
        <taxon>Ficus</taxon>
    </lineage>
</organism>
<gene>
    <name evidence="1" type="ORF">TIFTF001_016969</name>
</gene>
<name>A0AA88D7U1_FICCA</name>
<dbReference type="AlphaFoldDB" id="A0AA88D7U1"/>
<evidence type="ECO:0000313" key="2">
    <source>
        <dbReference type="Proteomes" id="UP001187192"/>
    </source>
</evidence>